<dbReference type="OrthoDB" id="690787at2759"/>
<name>A0A835KTJ0_9POAL</name>
<sequence>MMGLSDIRDLVSSLFIMLNKTEFILFRIEFLVVLVTFLFLAMFIMDIFRRFIHSSIMKAIFSLFDAVSDSIVIYLLGAMQTAPFKNQLLPVWALVLVTFRHNIDFISGYGVTDRGGRRFTEWRNVIKLLGTAFLNWTRGSKFERPLWTLWALQILRSWYRLKSHTLASNSVWHGNSSELVSEYMRAVHGPNKWENEDCDPKEMDGYKYLVYGERVQLRKKPRYVLNIDSSSNIYAQDDMTSPKTTTKSSLITLDKIWKCRGHLLNADDDHNRSKDRNQGNDLVRNSPLACLLSRILRCSICCHNKKDKTRGNEQKDLCMAFALSRLLRCRFEDVMLPKDMYFINRELIKTKIIEEQDAKRAFRVMELQLAYVNDYFNTRYPMVFWWGLRSLGINLLQSVVTIGVVLWLSIDIRRVYKPPDGELAHLVQEVNVDIIITWVFMFFMTFKEILEMVTYLLSDWTRLLLVCMYVKWEGGHFMTRCMEKTILSFFASKITDKRWHGLLDQYVFMQSYDDRPKVWNWFHTVTTGLVPKKEDGAKLGSAHPVPDCVLSNIREKLNVILEQAISEKPTVNPDINSDDEQTYRLSLPGSINALSETNMRYDWALQLETSSEIILVWHIATSFCEMELANNYNVDLSNPGFLSSILACFTSCCSSKYYLIDVDERNEGEANGNHSSNSCFKCSFLLRFSSCFSSKSTKKKLSGELKERYIVANSLSRYCAYLLVSKPDLIPDSFLVPQMVFKKSVKNARNILRSCDSLYSRYNKLSLEAYKAAEDPRSVIAGEEVVKQGALLGKQLLDQPDKGCWRILADVWTELIIHIAPTWNAEAHKNCLESGGEFITIIWALLWHCGIEKSKLWQEDDASENNATTDIHASDAGNNINNAGIDTTNHQTRSNVPEMEEDIETGAGQENAPKRVK</sequence>
<dbReference type="PANTHER" id="PTHR31325">
    <property type="entry name" value="OS01G0798800 PROTEIN-RELATED"/>
    <property type="match status" value="1"/>
</dbReference>
<keyword evidence="2" id="KW-0472">Membrane</keyword>
<evidence type="ECO:0000259" key="3">
    <source>
        <dbReference type="Pfam" id="PF13968"/>
    </source>
</evidence>
<gene>
    <name evidence="4" type="ORF">HU200_002814</name>
</gene>
<dbReference type="InterPro" id="IPR007658">
    <property type="entry name" value="DUF594"/>
</dbReference>
<keyword evidence="2" id="KW-1133">Transmembrane helix</keyword>
<evidence type="ECO:0000256" key="1">
    <source>
        <dbReference type="SAM" id="MobiDB-lite"/>
    </source>
</evidence>
<accession>A0A835KTJ0</accession>
<comment type="caution">
    <text evidence="4">The sequence shown here is derived from an EMBL/GenBank/DDBJ whole genome shotgun (WGS) entry which is preliminary data.</text>
</comment>
<keyword evidence="5" id="KW-1185">Reference proteome</keyword>
<keyword evidence="2" id="KW-0812">Transmembrane</keyword>
<dbReference type="Proteomes" id="UP000636709">
    <property type="component" value="Unassembled WGS sequence"/>
</dbReference>
<feature type="domain" description="DUF4220" evidence="3">
    <location>
        <begin position="65"/>
        <end position="510"/>
    </location>
</feature>
<dbReference type="Pfam" id="PF04578">
    <property type="entry name" value="DUF594"/>
    <property type="match status" value="1"/>
</dbReference>
<dbReference type="AlphaFoldDB" id="A0A835KTJ0"/>
<evidence type="ECO:0000256" key="2">
    <source>
        <dbReference type="SAM" id="Phobius"/>
    </source>
</evidence>
<reference evidence="4" key="1">
    <citation type="submission" date="2020-07" db="EMBL/GenBank/DDBJ databases">
        <title>Genome sequence and genetic diversity analysis of an under-domesticated orphan crop, white fonio (Digitaria exilis).</title>
        <authorList>
            <person name="Bennetzen J.L."/>
            <person name="Chen S."/>
            <person name="Ma X."/>
            <person name="Wang X."/>
            <person name="Yssel A.E.J."/>
            <person name="Chaluvadi S.R."/>
            <person name="Johnson M."/>
            <person name="Gangashetty P."/>
            <person name="Hamidou F."/>
            <person name="Sanogo M.D."/>
            <person name="Zwaenepoel A."/>
            <person name="Wallace J."/>
            <person name="Van De Peer Y."/>
            <person name="Van Deynze A."/>
        </authorList>
    </citation>
    <scope>NUCLEOTIDE SEQUENCE</scope>
    <source>
        <tissue evidence="4">Leaves</tissue>
    </source>
</reference>
<evidence type="ECO:0000313" key="5">
    <source>
        <dbReference type="Proteomes" id="UP000636709"/>
    </source>
</evidence>
<protein>
    <recommendedName>
        <fullName evidence="3">DUF4220 domain-containing protein</fullName>
    </recommendedName>
</protein>
<feature type="compositionally biased region" description="Polar residues" evidence="1">
    <location>
        <begin position="884"/>
        <end position="895"/>
    </location>
</feature>
<feature type="transmembrane region" description="Helical" evidence="2">
    <location>
        <begin position="24"/>
        <end position="48"/>
    </location>
</feature>
<dbReference type="Pfam" id="PF13968">
    <property type="entry name" value="DUF4220"/>
    <property type="match status" value="1"/>
</dbReference>
<evidence type="ECO:0000313" key="4">
    <source>
        <dbReference type="EMBL" id="KAF8779141.1"/>
    </source>
</evidence>
<organism evidence="4 5">
    <name type="scientific">Digitaria exilis</name>
    <dbReference type="NCBI Taxonomy" id="1010633"/>
    <lineage>
        <taxon>Eukaryota</taxon>
        <taxon>Viridiplantae</taxon>
        <taxon>Streptophyta</taxon>
        <taxon>Embryophyta</taxon>
        <taxon>Tracheophyta</taxon>
        <taxon>Spermatophyta</taxon>
        <taxon>Magnoliopsida</taxon>
        <taxon>Liliopsida</taxon>
        <taxon>Poales</taxon>
        <taxon>Poaceae</taxon>
        <taxon>PACMAD clade</taxon>
        <taxon>Panicoideae</taxon>
        <taxon>Panicodae</taxon>
        <taxon>Paniceae</taxon>
        <taxon>Anthephorinae</taxon>
        <taxon>Digitaria</taxon>
    </lineage>
</organism>
<dbReference type="EMBL" id="JACEFO010000186">
    <property type="protein sequence ID" value="KAF8779141.1"/>
    <property type="molecule type" value="Genomic_DNA"/>
</dbReference>
<proteinExistence type="predicted"/>
<dbReference type="InterPro" id="IPR025315">
    <property type="entry name" value="DUF4220"/>
</dbReference>
<feature type="region of interest" description="Disordered" evidence="1">
    <location>
        <begin position="884"/>
        <end position="917"/>
    </location>
</feature>